<dbReference type="InterPro" id="IPR041916">
    <property type="entry name" value="Anti_sigma_zinc_sf"/>
</dbReference>
<dbReference type="Proteomes" id="UP000054314">
    <property type="component" value="Unassembled WGS sequence"/>
</dbReference>
<feature type="non-terminal residue" evidence="4">
    <location>
        <position position="77"/>
    </location>
</feature>
<name>A0A0A0BIS4_9CELL</name>
<sequence length="77" mass="7781">MHLGSQVSALADGQLSPAETEQALAHVVGCPECAAELEAARAAHRALAQAMDVTAAPDLTARLIALGSPEARRAPGP</sequence>
<keyword evidence="1" id="KW-0805">Transcription regulation</keyword>
<feature type="domain" description="Putative zinc-finger" evidence="3">
    <location>
        <begin position="7"/>
        <end position="34"/>
    </location>
</feature>
<keyword evidence="5" id="KW-1185">Reference proteome</keyword>
<keyword evidence="2" id="KW-0804">Transcription</keyword>
<evidence type="ECO:0000313" key="4">
    <source>
        <dbReference type="EMBL" id="KGM08418.1"/>
    </source>
</evidence>
<dbReference type="RefSeq" id="WP_232229823.1">
    <property type="nucleotide sequence ID" value="NZ_AXCZ01000342.1"/>
</dbReference>
<proteinExistence type="predicted"/>
<protein>
    <recommendedName>
        <fullName evidence="3">Putative zinc-finger domain-containing protein</fullName>
    </recommendedName>
</protein>
<evidence type="ECO:0000256" key="2">
    <source>
        <dbReference type="ARBA" id="ARBA00023163"/>
    </source>
</evidence>
<dbReference type="AlphaFoldDB" id="A0A0A0BIS4"/>
<dbReference type="EMBL" id="AXCZ01000342">
    <property type="protein sequence ID" value="KGM08418.1"/>
    <property type="molecule type" value="Genomic_DNA"/>
</dbReference>
<evidence type="ECO:0000313" key="5">
    <source>
        <dbReference type="Proteomes" id="UP000054314"/>
    </source>
</evidence>
<reference evidence="4 5" key="1">
    <citation type="submission" date="2013-08" db="EMBL/GenBank/DDBJ databases">
        <title>Genome sequencing of Cellulomonas bogoriensis 69B4.</title>
        <authorList>
            <person name="Chen F."/>
            <person name="Li Y."/>
            <person name="Wang G."/>
        </authorList>
    </citation>
    <scope>NUCLEOTIDE SEQUENCE [LARGE SCALE GENOMIC DNA]</scope>
    <source>
        <strain evidence="4 5">69B4</strain>
    </source>
</reference>
<organism evidence="4 5">
    <name type="scientific">Cellulomonas bogoriensis 69B4 = DSM 16987</name>
    <dbReference type="NCBI Taxonomy" id="1386082"/>
    <lineage>
        <taxon>Bacteria</taxon>
        <taxon>Bacillati</taxon>
        <taxon>Actinomycetota</taxon>
        <taxon>Actinomycetes</taxon>
        <taxon>Micrococcales</taxon>
        <taxon>Cellulomonadaceae</taxon>
        <taxon>Cellulomonas</taxon>
    </lineage>
</organism>
<gene>
    <name evidence="4" type="ORF">N869_09690</name>
</gene>
<evidence type="ECO:0000259" key="3">
    <source>
        <dbReference type="Pfam" id="PF13490"/>
    </source>
</evidence>
<evidence type="ECO:0000256" key="1">
    <source>
        <dbReference type="ARBA" id="ARBA00023015"/>
    </source>
</evidence>
<accession>A0A0A0BIS4</accession>
<comment type="caution">
    <text evidence="4">The sequence shown here is derived from an EMBL/GenBank/DDBJ whole genome shotgun (WGS) entry which is preliminary data.</text>
</comment>
<dbReference type="InterPro" id="IPR027383">
    <property type="entry name" value="Znf_put"/>
</dbReference>
<dbReference type="Pfam" id="PF13490">
    <property type="entry name" value="zf-HC2"/>
    <property type="match status" value="1"/>
</dbReference>
<dbReference type="Gene3D" id="1.10.10.1320">
    <property type="entry name" value="Anti-sigma factor, zinc-finger domain"/>
    <property type="match status" value="1"/>
</dbReference>